<dbReference type="STRING" id="317025.Tcr_0693"/>
<reference evidence="1" key="1">
    <citation type="submission" date="2006-07" db="EMBL/GenBank/DDBJ databases">
        <title>Complete sequence of Thiomicrospira crunogena XCL-2.</title>
        <authorList>
            <consortium name="US DOE Joint Genome Institute"/>
            <person name="Copeland A."/>
            <person name="Lucas S."/>
            <person name="Lapidus A."/>
            <person name="Barry K."/>
            <person name="Detter J.C."/>
            <person name="Glavina del Rio T."/>
            <person name="Hammon N."/>
            <person name="Israni S."/>
            <person name="Dalin E."/>
            <person name="Tice H."/>
            <person name="Pitluck S."/>
            <person name="Chain P."/>
            <person name="Malfatti S."/>
            <person name="Shin M."/>
            <person name="Vergez L."/>
            <person name="Schmutz J."/>
            <person name="Larimer F."/>
            <person name="Land M."/>
            <person name="Hauser L."/>
            <person name="Kyrpides N."/>
            <person name="Lykidis A."/>
            <person name="Scott K.M."/>
            <person name="Sievert S."/>
            <person name="Kerfeld C."/>
            <person name="Freyermuth S."/>
            <person name="Dobrinski K."/>
            <person name="Boller A."/>
            <person name="Fitzpatrick K."/>
            <person name="Thoma P."/>
            <person name="Moore J."/>
            <person name="Richardson P."/>
        </authorList>
    </citation>
    <scope>NUCLEOTIDE SEQUENCE</scope>
    <source>
        <strain evidence="1">XCL-2</strain>
    </source>
</reference>
<organism evidence="1">
    <name type="scientific">Hydrogenovibrio crunogenus (strain DSM 25203 / XCL-2)</name>
    <name type="common">Thiomicrospira crunogena</name>
    <dbReference type="NCBI Taxonomy" id="317025"/>
    <lineage>
        <taxon>Bacteria</taxon>
        <taxon>Pseudomonadati</taxon>
        <taxon>Pseudomonadota</taxon>
        <taxon>Gammaproteobacteria</taxon>
        <taxon>Thiotrichales</taxon>
        <taxon>Piscirickettsiaceae</taxon>
        <taxon>Hydrogenovibrio</taxon>
    </lineage>
</organism>
<gene>
    <name evidence="1" type="ordered locus">Tcr_0693</name>
</gene>
<accession>Q31HT4</accession>
<dbReference type="AlphaFoldDB" id="Q31HT4"/>
<evidence type="ECO:0008006" key="2">
    <source>
        <dbReference type="Google" id="ProtNLM"/>
    </source>
</evidence>
<evidence type="ECO:0000313" key="1">
    <source>
        <dbReference type="EMBL" id="ABB41289.1"/>
    </source>
</evidence>
<dbReference type="Pfam" id="PF07087">
    <property type="entry name" value="DUF1353"/>
    <property type="match status" value="1"/>
</dbReference>
<dbReference type="eggNOG" id="ENOG5033FB1">
    <property type="taxonomic scope" value="Bacteria"/>
</dbReference>
<dbReference type="InterPro" id="IPR010767">
    <property type="entry name" value="Phage_CGC-2007_Cje0229"/>
</dbReference>
<dbReference type="KEGG" id="tcx:Tcr_0693"/>
<dbReference type="HOGENOM" id="CLU_2128158_0_0_6"/>
<dbReference type="EMBL" id="CP000109">
    <property type="protein sequence ID" value="ABB41289.1"/>
    <property type="molecule type" value="Genomic_DNA"/>
</dbReference>
<dbReference type="OrthoDB" id="6164431at2"/>
<name>Q31HT4_HYDCU</name>
<proteinExistence type="predicted"/>
<protein>
    <recommendedName>
        <fullName evidence="2">DUF1353 domain-containing protein</fullName>
    </recommendedName>
</protein>
<sequence>MLPLSWWHKPYYKLLNTVECAGHIVPVGFISDGATVPRILWPIFPTIGRYLKATLVHDYYLTEGIDRKTCDHRFRDCLVELGIESWRVNAMFYAVRVYGIIKDCVVRHQIPQ</sequence>